<dbReference type="eggNOG" id="ENOG502RWQM">
    <property type="taxonomic scope" value="Eukaryota"/>
</dbReference>
<reference evidence="2 3" key="2">
    <citation type="journal article" date="2008" name="Nature">
        <title>The Phaeodactylum genome reveals the evolutionary history of diatom genomes.</title>
        <authorList>
            <person name="Bowler C."/>
            <person name="Allen A.E."/>
            <person name="Badger J.H."/>
            <person name="Grimwood J."/>
            <person name="Jabbari K."/>
            <person name="Kuo A."/>
            <person name="Maheswari U."/>
            <person name="Martens C."/>
            <person name="Maumus F."/>
            <person name="Otillar R.P."/>
            <person name="Rayko E."/>
            <person name="Salamov A."/>
            <person name="Vandepoele K."/>
            <person name="Beszteri B."/>
            <person name="Gruber A."/>
            <person name="Heijde M."/>
            <person name="Katinka M."/>
            <person name="Mock T."/>
            <person name="Valentin K."/>
            <person name="Verret F."/>
            <person name="Berges J.A."/>
            <person name="Brownlee C."/>
            <person name="Cadoret J.P."/>
            <person name="Chiovitti A."/>
            <person name="Choi C.J."/>
            <person name="Coesel S."/>
            <person name="De Martino A."/>
            <person name="Detter J.C."/>
            <person name="Durkin C."/>
            <person name="Falciatore A."/>
            <person name="Fournet J."/>
            <person name="Haruta M."/>
            <person name="Huysman M.J."/>
            <person name="Jenkins B.D."/>
            <person name="Jiroutova K."/>
            <person name="Jorgensen R.E."/>
            <person name="Joubert Y."/>
            <person name="Kaplan A."/>
            <person name="Kroger N."/>
            <person name="Kroth P.G."/>
            <person name="La Roche J."/>
            <person name="Lindquist E."/>
            <person name="Lommer M."/>
            <person name="Martin-Jezequel V."/>
            <person name="Lopez P.J."/>
            <person name="Lucas S."/>
            <person name="Mangogna M."/>
            <person name="McGinnis K."/>
            <person name="Medlin L.K."/>
            <person name="Montsant A."/>
            <person name="Oudot-Le Secq M.P."/>
            <person name="Napoli C."/>
            <person name="Obornik M."/>
            <person name="Parker M.S."/>
            <person name="Petit J.L."/>
            <person name="Porcel B.M."/>
            <person name="Poulsen N."/>
            <person name="Robison M."/>
            <person name="Rychlewski L."/>
            <person name="Rynearson T.A."/>
            <person name="Schmutz J."/>
            <person name="Shapiro H."/>
            <person name="Siaut M."/>
            <person name="Stanley M."/>
            <person name="Sussman M.R."/>
            <person name="Taylor A.R."/>
            <person name="Vardi A."/>
            <person name="von Dassow P."/>
            <person name="Vyverman W."/>
            <person name="Willis A."/>
            <person name="Wyrwicz L.S."/>
            <person name="Rokhsar D.S."/>
            <person name="Weissenbach J."/>
            <person name="Armbrust E.V."/>
            <person name="Green B.R."/>
            <person name="Van de Peer Y."/>
            <person name="Grigoriev I.V."/>
        </authorList>
    </citation>
    <scope>NUCLEOTIDE SEQUENCE [LARGE SCALE GENOMIC DNA]</scope>
    <source>
        <strain evidence="2 3">CCMP1335</strain>
    </source>
</reference>
<dbReference type="KEGG" id="tps:THAPSDRAFT_4938"/>
<name>B8C0Q9_THAPS</name>
<evidence type="ECO:0000256" key="1">
    <source>
        <dbReference type="PIRSR" id="PIRSR605493-1"/>
    </source>
</evidence>
<gene>
    <name evidence="2" type="ORF">THAPSDRAFT_4938</name>
</gene>
<dbReference type="PANTHER" id="PTHR33254:SF4">
    <property type="entry name" value="4-HYDROXY-4-METHYL-2-OXOGLUTARATE ALDOLASE 3-RELATED"/>
    <property type="match status" value="1"/>
</dbReference>
<dbReference type="AlphaFoldDB" id="B8C0Q9"/>
<feature type="binding site" evidence="1">
    <location>
        <position position="252"/>
    </location>
    <ligand>
        <name>substrate</name>
    </ligand>
</feature>
<dbReference type="RefSeq" id="XP_002290021.1">
    <property type="nucleotide sequence ID" value="XM_002289985.1"/>
</dbReference>
<organism evidence="2 3">
    <name type="scientific">Thalassiosira pseudonana</name>
    <name type="common">Marine diatom</name>
    <name type="synonym">Cyclotella nana</name>
    <dbReference type="NCBI Taxonomy" id="35128"/>
    <lineage>
        <taxon>Eukaryota</taxon>
        <taxon>Sar</taxon>
        <taxon>Stramenopiles</taxon>
        <taxon>Ochrophyta</taxon>
        <taxon>Bacillariophyta</taxon>
        <taxon>Coscinodiscophyceae</taxon>
        <taxon>Thalassiosirophycidae</taxon>
        <taxon>Thalassiosirales</taxon>
        <taxon>Thalassiosiraceae</taxon>
        <taxon>Thalassiosira</taxon>
    </lineage>
</organism>
<evidence type="ECO:0008006" key="4">
    <source>
        <dbReference type="Google" id="ProtNLM"/>
    </source>
</evidence>
<proteinExistence type="predicted"/>
<accession>B8C0Q9</accession>
<dbReference type="PaxDb" id="35128-Thaps4938"/>
<dbReference type="InterPro" id="IPR005493">
    <property type="entry name" value="RraA/RraA-like"/>
</dbReference>
<dbReference type="InParanoid" id="B8C0Q9"/>
<dbReference type="InterPro" id="IPR036704">
    <property type="entry name" value="RraA/RraA-like_sf"/>
</dbReference>
<keyword evidence="3" id="KW-1185">Reference proteome</keyword>
<protein>
    <recommendedName>
        <fullName evidence="4">4-hydroxy-4-methyl-2-oxoglutarate aldolase</fullName>
    </recommendedName>
</protein>
<dbReference type="PANTHER" id="PTHR33254">
    <property type="entry name" value="4-HYDROXY-4-METHYL-2-OXOGLUTARATE ALDOLASE 3-RELATED"/>
    <property type="match status" value="1"/>
</dbReference>
<dbReference type="CDD" id="cd16841">
    <property type="entry name" value="RraA_family"/>
    <property type="match status" value="1"/>
</dbReference>
<dbReference type="Gene3D" id="3.50.30.40">
    <property type="entry name" value="Ribonuclease E inhibitor RraA/RraA-like"/>
    <property type="match status" value="1"/>
</dbReference>
<reference evidence="2 3" key="1">
    <citation type="journal article" date="2004" name="Science">
        <title>The genome of the diatom Thalassiosira pseudonana: ecology, evolution, and metabolism.</title>
        <authorList>
            <person name="Armbrust E.V."/>
            <person name="Berges J.A."/>
            <person name="Bowler C."/>
            <person name="Green B.R."/>
            <person name="Martinez D."/>
            <person name="Putnam N.H."/>
            <person name="Zhou S."/>
            <person name="Allen A.E."/>
            <person name="Apt K.E."/>
            <person name="Bechner M."/>
            <person name="Brzezinski M.A."/>
            <person name="Chaal B.K."/>
            <person name="Chiovitti A."/>
            <person name="Davis A.K."/>
            <person name="Demarest M.S."/>
            <person name="Detter J.C."/>
            <person name="Glavina T."/>
            <person name="Goodstein D."/>
            <person name="Hadi M.Z."/>
            <person name="Hellsten U."/>
            <person name="Hildebrand M."/>
            <person name="Jenkins B.D."/>
            <person name="Jurka J."/>
            <person name="Kapitonov V.V."/>
            <person name="Kroger N."/>
            <person name="Lau W.W."/>
            <person name="Lane T.W."/>
            <person name="Larimer F.W."/>
            <person name="Lippmeier J.C."/>
            <person name="Lucas S."/>
            <person name="Medina M."/>
            <person name="Montsant A."/>
            <person name="Obornik M."/>
            <person name="Parker M.S."/>
            <person name="Palenik B."/>
            <person name="Pazour G.J."/>
            <person name="Richardson P.M."/>
            <person name="Rynearson T.A."/>
            <person name="Saito M.A."/>
            <person name="Schwartz D.C."/>
            <person name="Thamatrakoln K."/>
            <person name="Valentin K."/>
            <person name="Vardi A."/>
            <person name="Wilkerson F.P."/>
            <person name="Rokhsar D.S."/>
        </authorList>
    </citation>
    <scope>NUCLEOTIDE SEQUENCE [LARGE SCALE GENOMIC DNA]</scope>
    <source>
        <strain evidence="2 3">CCMP1335</strain>
    </source>
</reference>
<dbReference type="HOGENOM" id="CLU_597881_0_0_1"/>
<dbReference type="Pfam" id="PF03737">
    <property type="entry name" value="RraA-like"/>
    <property type="match status" value="1"/>
</dbReference>
<dbReference type="Proteomes" id="UP000001449">
    <property type="component" value="Chromosome 4"/>
</dbReference>
<evidence type="ECO:0000313" key="3">
    <source>
        <dbReference type="Proteomes" id="UP000001449"/>
    </source>
</evidence>
<dbReference type="SUPFAM" id="SSF89562">
    <property type="entry name" value="RraA-like"/>
    <property type="match status" value="1"/>
</dbReference>
<sequence>MSYQPPLTERIKIQLEIFCENTSDCISSLSSNYKRPILFLVSCALLLTLRSARRGIKGVSSGLYGSGSSLFGSGGTGSSLYGGGGGSGSSLYGGGSSTYSSGGLMGSSSSSMYGGGLRGGTSIGMGGSTYGAGSTYGGAASSSMGSYVSSSLGGGKTTAILADSNPTSIVTLDPSIRLYDYGGSTDFYGQIEIVQAFDAPSFVSQIISQPGQSKVLIIDGGGSLQSAIFDSEMANTAMRNGWKGVIVHGAIRNASQLGKVPFGVKALGTNPMKGSSQIQSGWWVYADGDGVVMSQSDISGGSFGGGGGGGSSSMGIVGSGTMGGYGASSSMTGGMTGGYGASSSLSGGYGSSSMTGGYGSTTGGYGSSTGGIGSSLTGGYGSSSMGSGSTYGSGSSLAGGYGGSSSLYGGYGSSSSPPYSYGKGSLYGSSSQKKKKNKMFKIMLATSIAAIVWLVCLR</sequence>
<dbReference type="OMA" id="DSEMANT"/>
<dbReference type="EMBL" id="CM000641">
    <property type="protein sequence ID" value="EED93558.1"/>
    <property type="molecule type" value="Genomic_DNA"/>
</dbReference>
<dbReference type="GeneID" id="7446705"/>
<evidence type="ECO:0000313" key="2">
    <source>
        <dbReference type="EMBL" id="EED93558.1"/>
    </source>
</evidence>